<dbReference type="Pfam" id="PF00441">
    <property type="entry name" value="Acyl-CoA_dh_1"/>
    <property type="match status" value="1"/>
</dbReference>
<organism evidence="8 9">
    <name type="scientific">Sphingomonas oligophenolica</name>
    <dbReference type="NCBI Taxonomy" id="301154"/>
    <lineage>
        <taxon>Bacteria</taxon>
        <taxon>Pseudomonadati</taxon>
        <taxon>Pseudomonadota</taxon>
        <taxon>Alphaproteobacteria</taxon>
        <taxon>Sphingomonadales</taxon>
        <taxon>Sphingomonadaceae</taxon>
        <taxon>Sphingomonas</taxon>
    </lineage>
</organism>
<dbReference type="InterPro" id="IPR046373">
    <property type="entry name" value="Acyl-CoA_Oxase/DH_mid-dom_sf"/>
</dbReference>
<evidence type="ECO:0000256" key="5">
    <source>
        <dbReference type="ARBA" id="ARBA00023002"/>
    </source>
</evidence>
<dbReference type="Gene3D" id="2.40.110.10">
    <property type="entry name" value="Butyryl-CoA Dehydrogenase, subunit A, domain 2"/>
    <property type="match status" value="1"/>
</dbReference>
<evidence type="ECO:0000256" key="3">
    <source>
        <dbReference type="ARBA" id="ARBA00022630"/>
    </source>
</evidence>
<dbReference type="InterPro" id="IPR037069">
    <property type="entry name" value="AcylCoA_DH/ox_N_sf"/>
</dbReference>
<evidence type="ECO:0000259" key="7">
    <source>
        <dbReference type="Pfam" id="PF02771"/>
    </source>
</evidence>
<dbReference type="SUPFAM" id="SSF56645">
    <property type="entry name" value="Acyl-CoA dehydrogenase NM domain-like"/>
    <property type="match status" value="1"/>
</dbReference>
<dbReference type="InterPro" id="IPR009100">
    <property type="entry name" value="AcylCoA_DH/oxidase_NM_dom_sf"/>
</dbReference>
<evidence type="ECO:0000313" key="8">
    <source>
        <dbReference type="EMBL" id="MEN2792625.1"/>
    </source>
</evidence>
<dbReference type="Gene3D" id="1.20.140.10">
    <property type="entry name" value="Butyryl-CoA Dehydrogenase, subunit A, domain 3"/>
    <property type="match status" value="1"/>
</dbReference>
<protein>
    <submittedName>
        <fullName evidence="8">Acyl-CoA dehydrogenase family protein</fullName>
        <ecNumber evidence="8">1.-.-.-</ecNumber>
    </submittedName>
</protein>
<dbReference type="PANTHER" id="PTHR43884">
    <property type="entry name" value="ACYL-COA DEHYDROGENASE"/>
    <property type="match status" value="1"/>
</dbReference>
<dbReference type="Pfam" id="PF02771">
    <property type="entry name" value="Acyl-CoA_dh_N"/>
    <property type="match status" value="1"/>
</dbReference>
<feature type="domain" description="Acyl-CoA dehydrogenase/oxidase C-terminal" evidence="6">
    <location>
        <begin position="230"/>
        <end position="359"/>
    </location>
</feature>
<sequence length="373" mass="39797">MGWRVDDELQQMLRDSAVHFLGAAGGPDHFRKVRASDSGFDPVVWAQMGELGWTGILLPEAAGGSEMGLEGALTLAEELGRAIMPEPFIASAVVAATVLGASETQAALTLSRALAVGERSVTLAWQEQRGTIGVPAFQTRLDGRKLTGAKRYVPAWHADTGVLVAATDGTETVVVVVDPASPGVVLRPARLSDGSFGADIDFNGVDVGESGIILRGQAADQALDLAIARGTVALSAQLEGLAGALWHMTLDYMRQRSQFGSNLSDFQALRHRMVDLYSEVELAGASWRRASKHLADGATSGIALHAAKARCSQVAQDMGKWAIQYHGAFGYTDEADVGLYVHAALRWSSWLGNAASHRREALVAHRRERDFDA</sequence>
<keyword evidence="9" id="KW-1185">Reference proteome</keyword>
<comment type="similarity">
    <text evidence="2">Belongs to the acyl-CoA dehydrogenase family.</text>
</comment>
<comment type="caution">
    <text evidence="8">The sequence shown here is derived from an EMBL/GenBank/DDBJ whole genome shotgun (WGS) entry which is preliminary data.</text>
</comment>
<name>A0ABU9Y9Z1_9SPHN</name>
<dbReference type="InterPro" id="IPR013786">
    <property type="entry name" value="AcylCoA_DH/ox_N"/>
</dbReference>
<reference evidence="8 9" key="1">
    <citation type="submission" date="2024-05" db="EMBL/GenBank/DDBJ databases">
        <authorList>
            <person name="Liu Q."/>
            <person name="Xin Y.-H."/>
        </authorList>
    </citation>
    <scope>NUCLEOTIDE SEQUENCE [LARGE SCALE GENOMIC DNA]</scope>
    <source>
        <strain evidence="8 9">CGMCC 1.10181</strain>
    </source>
</reference>
<dbReference type="InterPro" id="IPR036250">
    <property type="entry name" value="AcylCo_DH-like_C"/>
</dbReference>
<dbReference type="Proteomes" id="UP001419910">
    <property type="component" value="Unassembled WGS sequence"/>
</dbReference>
<evidence type="ECO:0000256" key="4">
    <source>
        <dbReference type="ARBA" id="ARBA00022827"/>
    </source>
</evidence>
<gene>
    <name evidence="8" type="ORF">ABC974_23560</name>
</gene>
<keyword evidence="4" id="KW-0274">FAD</keyword>
<keyword evidence="3" id="KW-0285">Flavoprotein</keyword>
<dbReference type="SUPFAM" id="SSF47203">
    <property type="entry name" value="Acyl-CoA dehydrogenase C-terminal domain-like"/>
    <property type="match status" value="1"/>
</dbReference>
<dbReference type="EMBL" id="JBDIME010000031">
    <property type="protein sequence ID" value="MEN2792625.1"/>
    <property type="molecule type" value="Genomic_DNA"/>
</dbReference>
<comment type="cofactor">
    <cofactor evidence="1">
        <name>FAD</name>
        <dbReference type="ChEBI" id="CHEBI:57692"/>
    </cofactor>
</comment>
<dbReference type="GO" id="GO:0016491">
    <property type="term" value="F:oxidoreductase activity"/>
    <property type="evidence" value="ECO:0007669"/>
    <property type="project" value="UniProtKB-KW"/>
</dbReference>
<feature type="domain" description="Acyl-CoA dehydrogenase/oxidase N-terminal" evidence="7">
    <location>
        <begin position="8"/>
        <end position="107"/>
    </location>
</feature>
<keyword evidence="5 8" id="KW-0560">Oxidoreductase</keyword>
<proteinExistence type="inferred from homology"/>
<evidence type="ECO:0000256" key="1">
    <source>
        <dbReference type="ARBA" id="ARBA00001974"/>
    </source>
</evidence>
<dbReference type="InterPro" id="IPR009075">
    <property type="entry name" value="AcylCo_DH/oxidase_C"/>
</dbReference>
<dbReference type="RefSeq" id="WP_343892261.1">
    <property type="nucleotide sequence ID" value="NZ_BAAAEH010000055.1"/>
</dbReference>
<dbReference type="Gene3D" id="1.10.540.10">
    <property type="entry name" value="Acyl-CoA dehydrogenase/oxidase, N-terminal domain"/>
    <property type="match status" value="1"/>
</dbReference>
<evidence type="ECO:0000313" key="9">
    <source>
        <dbReference type="Proteomes" id="UP001419910"/>
    </source>
</evidence>
<accession>A0ABU9Y9Z1</accession>
<dbReference type="EC" id="1.-.-.-" evidence="8"/>
<evidence type="ECO:0000259" key="6">
    <source>
        <dbReference type="Pfam" id="PF00441"/>
    </source>
</evidence>
<evidence type="ECO:0000256" key="2">
    <source>
        <dbReference type="ARBA" id="ARBA00009347"/>
    </source>
</evidence>
<dbReference type="PANTHER" id="PTHR43884:SF20">
    <property type="entry name" value="ACYL-COA DEHYDROGENASE FADE28"/>
    <property type="match status" value="1"/>
</dbReference>